<protein>
    <recommendedName>
        <fullName evidence="3">Aminoglycoside phosphotransferase domain-containing protein</fullName>
    </recommendedName>
</protein>
<comment type="caution">
    <text evidence="1">The sequence shown here is derived from an EMBL/GenBank/DDBJ whole genome shotgun (WGS) entry which is preliminary data.</text>
</comment>
<sequence>MDQTASTASQRPLAREARDLYHSGHESQAQAALVLLIGEVTGVGASRVTINRDVYSLNSLNGTTELNDGRRFFFKFHAEEGEDETIQEYYNAELLDEAGYPVDVPVFACGEPGRQILIYHLRSDDRLSDVCRSAEADGFFPDSITRTEVLSAQRELDVLSATRMIATLHEASITELAGEPVHRLFRDRLLDVDGIREPGEGGRVARFYAAKEHALGDVVLSWEAIRDATWVINGVEYEETIGAILADAADALSPGHLGPAAVVAHGDAHNANVWFEREASGEARLVQFDPALAGKHMPALLAEVKATFHNIFAHPFWLYEPAVASDRYTATVSFRNGVLEVDHDFQLSDMRADFLTSKVAHVWRPLLSEMAARDILPVDWERIMRRALFCCPTLVHELRAGGPTGHTPTSAAIGWSMAVAAGTASVAGEDVFSRFFTEITPTTVRH</sequence>
<evidence type="ECO:0008006" key="3">
    <source>
        <dbReference type="Google" id="ProtNLM"/>
    </source>
</evidence>
<dbReference type="Proteomes" id="UP001300496">
    <property type="component" value="Unassembled WGS sequence"/>
</dbReference>
<dbReference type="InterPro" id="IPR011009">
    <property type="entry name" value="Kinase-like_dom_sf"/>
</dbReference>
<accession>A0ABT2PB87</accession>
<reference evidence="1 2" key="1">
    <citation type="journal article" date="2024" name="Int. J. Syst. Evol. Microbiol.">
        <title>Microbacterium memoriense sp. nov., a member of the Actinomycetota from marine beach sediment of the north coast of Portugal.</title>
        <authorList>
            <person name="Santos J.D.N.D."/>
            <person name="Klimek D."/>
            <person name="Calusinska M."/>
            <person name="Lobo-da-Cunha A."/>
            <person name="Catita J."/>
            <person name="Goncalves H."/>
            <person name="Gonzalez I."/>
            <person name="Lage O.M."/>
        </authorList>
    </citation>
    <scope>NUCLEOTIDE SEQUENCE [LARGE SCALE GENOMIC DNA]</scope>
    <source>
        <strain evidence="1 2">PMIC_1C1B</strain>
    </source>
</reference>
<dbReference type="EMBL" id="JAODOR010000002">
    <property type="protein sequence ID" value="MCT9001049.1"/>
    <property type="molecule type" value="Genomic_DNA"/>
</dbReference>
<keyword evidence="2" id="KW-1185">Reference proteome</keyword>
<name>A0ABT2PB87_9MICO</name>
<evidence type="ECO:0000313" key="1">
    <source>
        <dbReference type="EMBL" id="MCT9001049.1"/>
    </source>
</evidence>
<evidence type="ECO:0000313" key="2">
    <source>
        <dbReference type="Proteomes" id="UP001300496"/>
    </source>
</evidence>
<dbReference type="RefSeq" id="WP_261605608.1">
    <property type="nucleotide sequence ID" value="NZ_JAODOR010000002.1"/>
</dbReference>
<organism evidence="1 2">
    <name type="scientific">Microbacterium memoriense</name>
    <dbReference type="NCBI Taxonomy" id="2978350"/>
    <lineage>
        <taxon>Bacteria</taxon>
        <taxon>Bacillati</taxon>
        <taxon>Actinomycetota</taxon>
        <taxon>Actinomycetes</taxon>
        <taxon>Micrococcales</taxon>
        <taxon>Microbacteriaceae</taxon>
        <taxon>Microbacterium</taxon>
    </lineage>
</organism>
<gene>
    <name evidence="1" type="ORF">N4R40_01535</name>
</gene>
<dbReference type="SUPFAM" id="SSF56112">
    <property type="entry name" value="Protein kinase-like (PK-like)"/>
    <property type="match status" value="1"/>
</dbReference>
<proteinExistence type="predicted"/>